<comment type="caution">
    <text evidence="12">The sequence shown here is derived from an EMBL/GenBank/DDBJ whole genome shotgun (WGS) entry which is preliminary data.</text>
</comment>
<evidence type="ECO:0000313" key="12">
    <source>
        <dbReference type="EMBL" id="GHJ83837.1"/>
    </source>
</evidence>
<gene>
    <name evidence="12" type="ORF">NliqN6_0239</name>
</gene>
<feature type="region of interest" description="Disordered" evidence="11">
    <location>
        <begin position="1"/>
        <end position="20"/>
    </location>
</feature>
<dbReference type="PANTHER" id="PTHR10363:SF2">
    <property type="entry name" value="BLEOMYCIN HYDROLASE"/>
    <property type="match status" value="1"/>
</dbReference>
<dbReference type="Proteomes" id="UP000620104">
    <property type="component" value="Unassembled WGS sequence"/>
</dbReference>
<dbReference type="OrthoDB" id="2666448at2759"/>
<reference evidence="12" key="1">
    <citation type="submission" date="2020-07" db="EMBL/GenBank/DDBJ databases">
        <title>Draft Genome Sequence of a Deep-Sea Yeast, Naganishia (Cryptococcus) liquefaciens strain N6.</title>
        <authorList>
            <person name="Han Y.W."/>
            <person name="Kajitani R."/>
            <person name="Morimoto H."/>
            <person name="Parhat M."/>
            <person name="Tsubouchi H."/>
            <person name="Bakenova O."/>
            <person name="Ogata M."/>
            <person name="Argunhan B."/>
            <person name="Aoki R."/>
            <person name="Kajiwara S."/>
            <person name="Itoh T."/>
            <person name="Iwasaki H."/>
        </authorList>
    </citation>
    <scope>NUCLEOTIDE SEQUENCE</scope>
    <source>
        <strain evidence="12">N6</strain>
    </source>
</reference>
<feature type="active site" evidence="10">
    <location>
        <position position="128"/>
    </location>
</feature>
<evidence type="ECO:0000256" key="10">
    <source>
        <dbReference type="PIRSR" id="PIRSR005700-1"/>
    </source>
</evidence>
<dbReference type="AlphaFoldDB" id="A0A8H3TMI0"/>
<dbReference type="GO" id="GO:0005739">
    <property type="term" value="C:mitochondrion"/>
    <property type="evidence" value="ECO:0007669"/>
    <property type="project" value="UniProtKB-SubCell"/>
</dbReference>
<dbReference type="SUPFAM" id="SSF54001">
    <property type="entry name" value="Cysteine proteinases"/>
    <property type="match status" value="1"/>
</dbReference>
<dbReference type="GO" id="GO:0006508">
    <property type="term" value="P:proteolysis"/>
    <property type="evidence" value="ECO:0007669"/>
    <property type="project" value="UniProtKB-KW"/>
</dbReference>
<keyword evidence="4 9" id="KW-0645">Protease</keyword>
<dbReference type="GO" id="GO:0070005">
    <property type="term" value="F:cysteine-type aminopeptidase activity"/>
    <property type="evidence" value="ECO:0007669"/>
    <property type="project" value="InterPro"/>
</dbReference>
<dbReference type="InterPro" id="IPR000169">
    <property type="entry name" value="Pept_cys_AS"/>
</dbReference>
<sequence length="512" mass="57597">MGQQPSKSAPTSVRTEAPIDEKRACKDFSTATLSEAKLAAYTRSTDASAGLALDKLEAWQHEFDNSPVKQLSQLVLSNAHPTQSLIGRSALIADQQIFNLELKGIKQKDGSKGLYPGPVTNQKMSGRCWLFATTNCLRYRIISQLNLGEFQLSQSYLFFYDKLEKANWYLETMLKLHDEPMDARIITFLNEAPVNDGGQFDMAVNILEKYGCLPQTLYPESFSSSSSAPLDALLTSKLREFSLELRNLSKKLSARGLSDDQIVQGARARKEEMMKQIFDALCITLGTPPKADEEITWEYYDRDGKFCKMNLTPKSFYKKYTGPYLARDCFSLINDPRNPYDALYTVDHLGNVHGGLSVRYVNAPTEALEQAVITCIKADQPVFFGSDASASLMRERGVFDTKSYEYEKAFGFKLNMDKAQRLQTGDSVANHAMVITAVHVDDQGKPIRYKIENSWSADAGEKGFFMMTAEWFREFVYQVVIPKKLAESKYVKVLQEGQPRVLPAWDPMGTLA</sequence>
<dbReference type="InterPro" id="IPR004134">
    <property type="entry name" value="Peptidase_C1B"/>
</dbReference>
<dbReference type="InterPro" id="IPR038765">
    <property type="entry name" value="Papain-like_cys_pep_sf"/>
</dbReference>
<evidence type="ECO:0000256" key="1">
    <source>
        <dbReference type="ARBA" id="ARBA00000423"/>
    </source>
</evidence>
<organism evidence="12 13">
    <name type="scientific">Naganishia liquefaciens</name>
    <dbReference type="NCBI Taxonomy" id="104408"/>
    <lineage>
        <taxon>Eukaryota</taxon>
        <taxon>Fungi</taxon>
        <taxon>Dikarya</taxon>
        <taxon>Basidiomycota</taxon>
        <taxon>Agaricomycotina</taxon>
        <taxon>Tremellomycetes</taxon>
        <taxon>Filobasidiales</taxon>
        <taxon>Filobasidiaceae</taxon>
        <taxon>Naganishia</taxon>
    </lineage>
</organism>
<evidence type="ECO:0000256" key="7">
    <source>
        <dbReference type="ARBA" id="ARBA00025347"/>
    </source>
</evidence>
<dbReference type="PIRSF" id="PIRSF005700">
    <property type="entry name" value="PepC"/>
    <property type="match status" value="1"/>
</dbReference>
<comment type="function">
    <text evidence="7">The normal physiological role of the enzyme is unknown, but it is not essential for the viability of yeast cells. Has aminopeptidase activity, shortening substrate peptides sequentially by 1 amino acid. Has bleomycin hydrolase activity, which can protect the cell from the toxic effects of bleomycin. Has homocysteine-thiolactonase activity, protecting the cell against homocysteine toxicity. Acts as a repressor in the GAL4 regulatory system, but this does not require either the peptidase or nucleic acid-binding activities.</text>
</comment>
<evidence type="ECO:0000256" key="6">
    <source>
        <dbReference type="ARBA" id="ARBA00022807"/>
    </source>
</evidence>
<dbReference type="PROSITE" id="PS00139">
    <property type="entry name" value="THIOL_PROTEASE_CYS"/>
    <property type="match status" value="1"/>
</dbReference>
<keyword evidence="9" id="KW-0496">Mitochondrion</keyword>
<feature type="active site" evidence="10">
    <location>
        <position position="431"/>
    </location>
</feature>
<dbReference type="CDD" id="cd00585">
    <property type="entry name" value="Peptidase_C1B"/>
    <property type="match status" value="1"/>
</dbReference>
<evidence type="ECO:0000256" key="5">
    <source>
        <dbReference type="ARBA" id="ARBA00022801"/>
    </source>
</evidence>
<evidence type="ECO:0000256" key="9">
    <source>
        <dbReference type="PIRNR" id="PIRNR005700"/>
    </source>
</evidence>
<evidence type="ECO:0000256" key="2">
    <source>
        <dbReference type="ARBA" id="ARBA00012465"/>
    </source>
</evidence>
<name>A0A8H3TMI0_9TREE</name>
<evidence type="ECO:0000256" key="4">
    <source>
        <dbReference type="ARBA" id="ARBA00022670"/>
    </source>
</evidence>
<dbReference type="GO" id="GO:0004197">
    <property type="term" value="F:cysteine-type endopeptidase activity"/>
    <property type="evidence" value="ECO:0007669"/>
    <property type="project" value="UniProtKB-EC"/>
</dbReference>
<dbReference type="Pfam" id="PF03051">
    <property type="entry name" value="Peptidase_C1_2"/>
    <property type="match status" value="1"/>
</dbReference>
<comment type="similarity">
    <text evidence="9">Belongs to the peptidase C1 family.</text>
</comment>
<dbReference type="GO" id="GO:0043418">
    <property type="term" value="P:homocysteine catabolic process"/>
    <property type="evidence" value="ECO:0007669"/>
    <property type="project" value="TreeGrafter"/>
</dbReference>
<dbReference type="PANTHER" id="PTHR10363">
    <property type="entry name" value="BLEOMYCIN HYDROLASE"/>
    <property type="match status" value="1"/>
</dbReference>
<accession>A0A8H3TMI0</accession>
<comment type="subunit">
    <text evidence="8">Homohexamer. Binds to nucleic acids. Binds single-stranded DNA and RNA with higher affinity than double-stranded DNA.</text>
</comment>
<evidence type="ECO:0000256" key="8">
    <source>
        <dbReference type="ARBA" id="ARBA00026080"/>
    </source>
</evidence>
<comment type="function">
    <text evidence="9">Has aminopeptidase activity, shortening substrate peptides sequentially by 1 amino acid. Has bleomycin hydrolase activity, which can protect the cell from the toxic effects of bleomycin. Has homocysteine-thiolactonase activity, protecting the cell against homocysteine toxicity.</text>
</comment>
<dbReference type="GO" id="GO:0009636">
    <property type="term" value="P:response to toxic substance"/>
    <property type="evidence" value="ECO:0007669"/>
    <property type="project" value="TreeGrafter"/>
</dbReference>
<keyword evidence="6 9" id="KW-0788">Thiol protease</keyword>
<feature type="active site" evidence="10">
    <location>
        <position position="453"/>
    </location>
</feature>
<evidence type="ECO:0000256" key="11">
    <source>
        <dbReference type="SAM" id="MobiDB-lite"/>
    </source>
</evidence>
<comment type="catalytic activity">
    <reaction evidence="1 9">
        <text>Inactivates bleomycin B2 (a cytotoxic glycometallopeptide) by hydrolysis of a carboxyamide bond of beta-aminoalanine, but also shows general aminopeptidase activity. The specificity varies somewhat with source, but amino acid arylamides of Met, Leu and Ala are preferred.</text>
        <dbReference type="EC" id="3.4.22.40"/>
    </reaction>
</comment>
<feature type="compositionally biased region" description="Polar residues" evidence="11">
    <location>
        <begin position="1"/>
        <end position="14"/>
    </location>
</feature>
<evidence type="ECO:0000256" key="3">
    <source>
        <dbReference type="ARBA" id="ARBA00016900"/>
    </source>
</evidence>
<evidence type="ECO:0000313" key="13">
    <source>
        <dbReference type="Proteomes" id="UP000620104"/>
    </source>
</evidence>
<dbReference type="EMBL" id="BLZA01000005">
    <property type="protein sequence ID" value="GHJ83837.1"/>
    <property type="molecule type" value="Genomic_DNA"/>
</dbReference>
<protein>
    <recommendedName>
        <fullName evidence="3 9">Cysteine proteinase 1, mitochondrial</fullName>
        <ecNumber evidence="2 9">3.4.22.40</ecNumber>
    </recommendedName>
</protein>
<dbReference type="EC" id="3.4.22.40" evidence="2 9"/>
<comment type="subcellular location">
    <subcellularLocation>
        <location evidence="9">Mitochondrion</location>
    </subcellularLocation>
    <subcellularLocation>
        <location evidence="9">Cytoplasm</location>
    </subcellularLocation>
</comment>
<dbReference type="Gene3D" id="3.90.70.10">
    <property type="entry name" value="Cysteine proteinases"/>
    <property type="match status" value="1"/>
</dbReference>
<keyword evidence="5 9" id="KW-0378">Hydrolase</keyword>
<keyword evidence="13" id="KW-1185">Reference proteome</keyword>
<proteinExistence type="inferred from homology"/>
<keyword evidence="9" id="KW-0963">Cytoplasm</keyword>